<dbReference type="RefSeq" id="XP_020992917.1">
    <property type="nucleotide sequence ID" value="XM_021137258.2"/>
</dbReference>
<evidence type="ECO:0000259" key="6">
    <source>
        <dbReference type="Pfam" id="PF09743"/>
    </source>
</evidence>
<keyword evidence="3" id="KW-0833">Ubl conjugation pathway</keyword>
<dbReference type="PANTHER" id="PTHR31057:SF0">
    <property type="entry name" value="E3 UFM1-PROTEIN LIGASE 1"/>
    <property type="match status" value="1"/>
</dbReference>
<reference evidence="8" key="1">
    <citation type="journal article" date="2016" name="Nat. Genet.">
        <title>The genome sequences of Arachis duranensis and Arachis ipaensis, the diploid ancestors of cultivated peanut.</title>
        <authorList>
            <person name="Bertioli D.J."/>
            <person name="Cannon S.B."/>
            <person name="Froenicke L."/>
            <person name="Huang G."/>
            <person name="Farmer A.D."/>
            <person name="Cannon E.K."/>
            <person name="Liu X."/>
            <person name="Gao D."/>
            <person name="Clevenger J."/>
            <person name="Dash S."/>
            <person name="Ren L."/>
            <person name="Moretzsohn M.C."/>
            <person name="Shirasawa K."/>
            <person name="Huang W."/>
            <person name="Vidigal B."/>
            <person name="Abernathy B."/>
            <person name="Chu Y."/>
            <person name="Niederhuth C.E."/>
            <person name="Umale P."/>
            <person name="Araujo A.C."/>
            <person name="Kozik A."/>
            <person name="Kim K.D."/>
            <person name="Burow M.D."/>
            <person name="Varshney R.K."/>
            <person name="Wang X."/>
            <person name="Zhang X."/>
            <person name="Barkley N."/>
            <person name="Guimaraes P.M."/>
            <person name="Isobe S."/>
            <person name="Guo B."/>
            <person name="Liao B."/>
            <person name="Stalker H.T."/>
            <person name="Schmitz R.J."/>
            <person name="Scheffler B.E."/>
            <person name="Leal-Bertioli S.C."/>
            <person name="Xun X."/>
            <person name="Jackson S.A."/>
            <person name="Michelmore R."/>
            <person name="Ozias-Akins P."/>
        </authorList>
    </citation>
    <scope>NUCLEOTIDE SEQUENCE [LARGE SCALE GENOMIC DNA]</scope>
    <source>
        <strain evidence="8">cv. V14167</strain>
    </source>
</reference>
<keyword evidence="9" id="KW-0436">Ligase</keyword>
<dbReference type="InterPro" id="IPR056579">
    <property type="entry name" value="Ufl1_N"/>
</dbReference>
<dbReference type="Proteomes" id="UP000515211">
    <property type="component" value="Chromosome 3"/>
</dbReference>
<sequence>MDEELLELQRQFQFAQQAKSSIRLSERNVVELIQKLQQLQIIDFELLHTVSGKEYITLDQLRNEMVSEVRKLGRVSVIDLADTTGVDLYYVEKQAQRIVADHAEFMLNQGEIMSESYWDSVAEEVNERLQECSQIALTELAAQLNVGLDLVASVLEPRLGTMVKGRLEGGQLYTPAYVARMNAMVRGAARGITVPTNLTVLWSSLQQLLQEMGGTGGVAVDGSFFQSLFNGLVKEGEIQGSVRAGVHWTPAVFAIAQKESVDSFFSQNSFISYEVLHKLGIPQPIQFLQSRYPEGKPLVTTFVHQSMIDMLDTATEDAIERGSWSDSLSLLPSSFTPQDAAKMLSLCQSVQLALKSNKAHIFGEFYVLSSSFMKDICDRVVKELETLGVSGSFGSKMSDDLQVTNEAKGYDSGRLNESNEMASDAGANKHSDKGSKKKKGKATGNAAANLSESGPDNQEQASTKSKKNQRKSKDTSSQTLYSKSGSRKESVKMKDDNLSSPSEEWIVQKITTLFPEFEEQGLDDPETILGPLANKLRPTIISSWMEKRKALLTENADRMKRLLDNLQKKLDESFLNMQLYEKALELFEDDQSTSVVLHRHLLRTVAAPMVDMLLHDLDEHNKLKNGVEVQEAPSSESISVSPGDRVAISKSFPRPLANKALAVVEALEGKLQPVG</sequence>
<feature type="domain" description="E3 UFM1-protein ligase 1-like N-terminal" evidence="6">
    <location>
        <begin position="4"/>
        <end position="288"/>
    </location>
</feature>
<organism evidence="8 9">
    <name type="scientific">Arachis duranensis</name>
    <name type="common">Wild peanut</name>
    <dbReference type="NCBI Taxonomy" id="130453"/>
    <lineage>
        <taxon>Eukaryota</taxon>
        <taxon>Viridiplantae</taxon>
        <taxon>Streptophyta</taxon>
        <taxon>Embryophyta</taxon>
        <taxon>Tracheophyta</taxon>
        <taxon>Spermatophyta</taxon>
        <taxon>Magnoliopsida</taxon>
        <taxon>eudicotyledons</taxon>
        <taxon>Gunneridae</taxon>
        <taxon>Pentapetalae</taxon>
        <taxon>rosids</taxon>
        <taxon>fabids</taxon>
        <taxon>Fabales</taxon>
        <taxon>Fabaceae</taxon>
        <taxon>Papilionoideae</taxon>
        <taxon>50 kb inversion clade</taxon>
        <taxon>dalbergioids sensu lato</taxon>
        <taxon>Dalbergieae</taxon>
        <taxon>Pterocarpus clade</taxon>
        <taxon>Arachis</taxon>
    </lineage>
</organism>
<dbReference type="GO" id="GO:0032434">
    <property type="term" value="P:regulation of proteasomal ubiquitin-dependent protein catabolic process"/>
    <property type="evidence" value="ECO:0007669"/>
    <property type="project" value="TreeGrafter"/>
</dbReference>
<evidence type="ECO:0000256" key="1">
    <source>
        <dbReference type="ARBA" id="ARBA00010789"/>
    </source>
</evidence>
<feature type="coiled-coil region" evidence="4">
    <location>
        <begin position="549"/>
        <end position="583"/>
    </location>
</feature>
<protein>
    <submittedName>
        <fullName evidence="9">E3 UFM1-protein ligase 1 homolog isoform X2</fullName>
    </submittedName>
</protein>
<feature type="region of interest" description="Disordered" evidence="5">
    <location>
        <begin position="410"/>
        <end position="500"/>
    </location>
</feature>
<evidence type="ECO:0000313" key="8">
    <source>
        <dbReference type="Proteomes" id="UP000515211"/>
    </source>
</evidence>
<dbReference type="Pfam" id="PF09743">
    <property type="entry name" value="E3_UFM1_ligase"/>
    <property type="match status" value="1"/>
</dbReference>
<evidence type="ECO:0000256" key="2">
    <source>
        <dbReference type="ARBA" id="ARBA00022679"/>
    </source>
</evidence>
<evidence type="ECO:0000256" key="4">
    <source>
        <dbReference type="SAM" id="Coils"/>
    </source>
</evidence>
<dbReference type="GO" id="GO:0016874">
    <property type="term" value="F:ligase activity"/>
    <property type="evidence" value="ECO:0007669"/>
    <property type="project" value="UniProtKB-KW"/>
</dbReference>
<comment type="similarity">
    <text evidence="1">Belongs to the UFL1 family.</text>
</comment>
<dbReference type="PANTHER" id="PTHR31057">
    <property type="entry name" value="E3 UFM1-PROTEIN LIGASE 1"/>
    <property type="match status" value="1"/>
</dbReference>
<dbReference type="GO" id="GO:1990592">
    <property type="term" value="P:protein K69-linked ufmylation"/>
    <property type="evidence" value="ECO:0007669"/>
    <property type="project" value="TreeGrafter"/>
</dbReference>
<dbReference type="InterPro" id="IPR018611">
    <property type="entry name" value="Ufl1"/>
</dbReference>
<feature type="compositionally biased region" description="Basic and acidic residues" evidence="5">
    <location>
        <begin position="486"/>
        <end position="497"/>
    </location>
</feature>
<evidence type="ECO:0000259" key="7">
    <source>
        <dbReference type="Pfam" id="PF23659"/>
    </source>
</evidence>
<evidence type="ECO:0000256" key="3">
    <source>
        <dbReference type="ARBA" id="ARBA00022786"/>
    </source>
</evidence>
<accession>A0A6P5N6B7</accession>
<dbReference type="AlphaFoldDB" id="A0A6P5N6B7"/>
<evidence type="ECO:0000256" key="5">
    <source>
        <dbReference type="SAM" id="MobiDB-lite"/>
    </source>
</evidence>
<feature type="compositionally biased region" description="Polar residues" evidence="5">
    <location>
        <begin position="450"/>
        <end position="463"/>
    </location>
</feature>
<dbReference type="InterPro" id="IPR056580">
    <property type="entry name" value="Ufl1_dom"/>
</dbReference>
<dbReference type="Pfam" id="PF23659">
    <property type="entry name" value="UFL1"/>
    <property type="match status" value="1"/>
</dbReference>
<dbReference type="GO" id="GO:0061666">
    <property type="term" value="F:UFM1 ligase activity"/>
    <property type="evidence" value="ECO:0007669"/>
    <property type="project" value="InterPro"/>
</dbReference>
<gene>
    <name evidence="9" type="primary">LOC107476897</name>
</gene>
<keyword evidence="8" id="KW-1185">Reference proteome</keyword>
<name>A0A6P5N6B7_ARADU</name>
<dbReference type="GeneID" id="107476897"/>
<keyword evidence="2" id="KW-0808">Transferase</keyword>
<feature type="compositionally biased region" description="Polar residues" evidence="5">
    <location>
        <begin position="475"/>
        <end position="484"/>
    </location>
</feature>
<dbReference type="GO" id="GO:0005789">
    <property type="term" value="C:endoplasmic reticulum membrane"/>
    <property type="evidence" value="ECO:0007669"/>
    <property type="project" value="TreeGrafter"/>
</dbReference>
<evidence type="ECO:0000313" key="9">
    <source>
        <dbReference type="RefSeq" id="XP_020992917.1"/>
    </source>
</evidence>
<feature type="domain" description="E3 UFM1-protein ligase 1-like" evidence="7">
    <location>
        <begin position="563"/>
        <end position="670"/>
    </location>
</feature>
<proteinExistence type="inferred from homology"/>
<keyword evidence="4" id="KW-0175">Coiled coil</keyword>
<reference evidence="9" key="2">
    <citation type="submission" date="2025-08" db="UniProtKB">
        <authorList>
            <consortium name="RefSeq"/>
        </authorList>
    </citation>
    <scope>IDENTIFICATION</scope>
    <source>
        <tissue evidence="9">Whole plant</tissue>
    </source>
</reference>
<dbReference type="GO" id="GO:0034976">
    <property type="term" value="P:response to endoplasmic reticulum stress"/>
    <property type="evidence" value="ECO:0007669"/>
    <property type="project" value="TreeGrafter"/>
</dbReference>
<dbReference type="Pfam" id="PF25870">
    <property type="entry name" value="WHD_UFL1_5th"/>
    <property type="match status" value="1"/>
</dbReference>